<dbReference type="OrthoDB" id="92278at2157"/>
<comment type="caution">
    <text evidence="1">The sequence shown here is derived from an EMBL/GenBank/DDBJ whole genome shotgun (WGS) entry which is preliminary data.</text>
</comment>
<dbReference type="STRING" id="47311.MBCUT_20840"/>
<dbReference type="Pfam" id="PF10049">
    <property type="entry name" value="DUF2283"/>
    <property type="match status" value="1"/>
</dbReference>
<reference evidence="1 2" key="1">
    <citation type="submission" date="2016-04" db="EMBL/GenBank/DDBJ databases">
        <title>Genome sequence of Methanobrevibacter cuticularis DSM 11139.</title>
        <authorList>
            <person name="Poehlein A."/>
            <person name="Seedorf H."/>
            <person name="Daniel R."/>
        </authorList>
    </citation>
    <scope>NUCLEOTIDE SEQUENCE [LARGE SCALE GENOMIC DNA]</scope>
    <source>
        <strain evidence="1 2">DSM 11139</strain>
    </source>
</reference>
<evidence type="ECO:0008006" key="3">
    <source>
        <dbReference type="Google" id="ProtNLM"/>
    </source>
</evidence>
<protein>
    <recommendedName>
        <fullName evidence="3">DUF2283 domain-containing protein</fullName>
    </recommendedName>
</protein>
<evidence type="ECO:0000313" key="1">
    <source>
        <dbReference type="EMBL" id="KZX14512.1"/>
    </source>
</evidence>
<dbReference type="RefSeq" id="WP_067260822.1">
    <property type="nucleotide sequence ID" value="NZ_LWMW01000169.1"/>
</dbReference>
<dbReference type="AlphaFoldDB" id="A0A166CHG5"/>
<sequence length="124" mass="14373">MKENIMSIDYDYKEDILFFQSPTKQKYEFSEFLDKSVVMDFNKNKIPMGLEILNASKVLKAKKYLLKKINTGDMYIKITEKKIELNIILTIKIHQRPTSIPINVIGDNNYHLPNSQTELAVASS</sequence>
<keyword evidence="2" id="KW-1185">Reference proteome</keyword>
<accession>A0A166CHG5</accession>
<dbReference type="PATRIC" id="fig|47311.3.peg.2282"/>
<evidence type="ECO:0000313" key="2">
    <source>
        <dbReference type="Proteomes" id="UP000077275"/>
    </source>
</evidence>
<gene>
    <name evidence="1" type="ORF">MBCUT_20840</name>
</gene>
<proteinExistence type="predicted"/>
<dbReference type="EMBL" id="LWMW01000169">
    <property type="protein sequence ID" value="KZX14512.1"/>
    <property type="molecule type" value="Genomic_DNA"/>
</dbReference>
<organism evidence="1 2">
    <name type="scientific">Methanobrevibacter cuticularis</name>
    <dbReference type="NCBI Taxonomy" id="47311"/>
    <lineage>
        <taxon>Archaea</taxon>
        <taxon>Methanobacteriati</taxon>
        <taxon>Methanobacteriota</taxon>
        <taxon>Methanomada group</taxon>
        <taxon>Methanobacteria</taxon>
        <taxon>Methanobacteriales</taxon>
        <taxon>Methanobacteriaceae</taxon>
        <taxon>Methanobrevibacter</taxon>
    </lineage>
</organism>
<name>A0A166CHG5_9EURY</name>
<dbReference type="Proteomes" id="UP000077275">
    <property type="component" value="Unassembled WGS sequence"/>
</dbReference>
<dbReference type="InterPro" id="IPR019270">
    <property type="entry name" value="DUF2283"/>
</dbReference>